<dbReference type="AlphaFoldDB" id="A0A4Y2PU52"/>
<evidence type="ECO:0000313" key="2">
    <source>
        <dbReference type="EMBL" id="GBN53777.1"/>
    </source>
</evidence>
<gene>
    <name evidence="2" type="ORF">AVEN_179917_1</name>
</gene>
<dbReference type="Proteomes" id="UP000499080">
    <property type="component" value="Unassembled WGS sequence"/>
</dbReference>
<proteinExistence type="predicted"/>
<comment type="caution">
    <text evidence="2">The sequence shown here is derived from an EMBL/GenBank/DDBJ whole genome shotgun (WGS) entry which is preliminary data.</text>
</comment>
<sequence>MSILKQSDTLIKNFLENESHKTADLVDLPTHKIPNSLSRALFSSNLPQHPKTHNSSPSFHPYFLPPQPQESTQGKTAQLHSIQLQRLFLSPKWPCADG</sequence>
<accession>A0A4Y2PU52</accession>
<keyword evidence="3" id="KW-1185">Reference proteome</keyword>
<protein>
    <submittedName>
        <fullName evidence="2">Uncharacterized protein</fullName>
    </submittedName>
</protein>
<name>A0A4Y2PU52_ARAVE</name>
<evidence type="ECO:0000313" key="3">
    <source>
        <dbReference type="Proteomes" id="UP000499080"/>
    </source>
</evidence>
<dbReference type="EMBL" id="BGPR01011949">
    <property type="protein sequence ID" value="GBN53777.1"/>
    <property type="molecule type" value="Genomic_DNA"/>
</dbReference>
<reference evidence="2 3" key="1">
    <citation type="journal article" date="2019" name="Sci. Rep.">
        <title>Orb-weaving spider Araneus ventricosus genome elucidates the spidroin gene catalogue.</title>
        <authorList>
            <person name="Kono N."/>
            <person name="Nakamura H."/>
            <person name="Ohtoshi R."/>
            <person name="Moran D.A.P."/>
            <person name="Shinohara A."/>
            <person name="Yoshida Y."/>
            <person name="Fujiwara M."/>
            <person name="Mori M."/>
            <person name="Tomita M."/>
            <person name="Arakawa K."/>
        </authorList>
    </citation>
    <scope>NUCLEOTIDE SEQUENCE [LARGE SCALE GENOMIC DNA]</scope>
</reference>
<organism evidence="2 3">
    <name type="scientific">Araneus ventricosus</name>
    <name type="common">Orbweaver spider</name>
    <name type="synonym">Epeira ventricosa</name>
    <dbReference type="NCBI Taxonomy" id="182803"/>
    <lineage>
        <taxon>Eukaryota</taxon>
        <taxon>Metazoa</taxon>
        <taxon>Ecdysozoa</taxon>
        <taxon>Arthropoda</taxon>
        <taxon>Chelicerata</taxon>
        <taxon>Arachnida</taxon>
        <taxon>Araneae</taxon>
        <taxon>Araneomorphae</taxon>
        <taxon>Entelegynae</taxon>
        <taxon>Araneoidea</taxon>
        <taxon>Araneidae</taxon>
        <taxon>Araneus</taxon>
    </lineage>
</organism>
<feature type="compositionally biased region" description="Polar residues" evidence="1">
    <location>
        <begin position="43"/>
        <end position="58"/>
    </location>
</feature>
<evidence type="ECO:0000256" key="1">
    <source>
        <dbReference type="SAM" id="MobiDB-lite"/>
    </source>
</evidence>
<feature type="region of interest" description="Disordered" evidence="1">
    <location>
        <begin position="43"/>
        <end position="76"/>
    </location>
</feature>